<reference evidence="1" key="1">
    <citation type="submission" date="2022-09" db="EMBL/GenBank/DDBJ databases">
        <title>Complete genome sequence of Rossellomorea vietnamensis strain RL-WG62, a newly isolated PGPR with the potential for plant salinity stress alleviation.</title>
        <authorList>
            <person name="Ren L."/>
            <person name="Wang G."/>
            <person name="Hu H."/>
        </authorList>
    </citation>
    <scope>NUCLEOTIDE SEQUENCE</scope>
    <source>
        <strain evidence="1">RL-WG62</strain>
    </source>
</reference>
<evidence type="ECO:0000313" key="1">
    <source>
        <dbReference type="EMBL" id="UXH44062.1"/>
    </source>
</evidence>
<dbReference type="Proteomes" id="UP001064027">
    <property type="component" value="Chromosome"/>
</dbReference>
<name>A0ACD4C6C7_9BACI</name>
<organism evidence="1 2">
    <name type="scientific">Rossellomorea vietnamensis</name>
    <dbReference type="NCBI Taxonomy" id="218284"/>
    <lineage>
        <taxon>Bacteria</taxon>
        <taxon>Bacillati</taxon>
        <taxon>Bacillota</taxon>
        <taxon>Bacilli</taxon>
        <taxon>Bacillales</taxon>
        <taxon>Bacillaceae</taxon>
        <taxon>Rossellomorea</taxon>
    </lineage>
</organism>
<protein>
    <submittedName>
        <fullName evidence="1">DinB family protein</fullName>
    </submittedName>
</protein>
<accession>A0ACD4C6C7</accession>
<gene>
    <name evidence="1" type="ORF">N5C46_20880</name>
</gene>
<dbReference type="EMBL" id="CP104558">
    <property type="protein sequence ID" value="UXH44062.1"/>
    <property type="molecule type" value="Genomic_DNA"/>
</dbReference>
<evidence type="ECO:0000313" key="2">
    <source>
        <dbReference type="Proteomes" id="UP001064027"/>
    </source>
</evidence>
<keyword evidence="2" id="KW-1185">Reference proteome</keyword>
<sequence length="179" mass="20850">MMKKPETNEYPPYYKEYINNVPDGELLQILEDQQKETKKLLKDVSEETGEYQYAPGKWTIKEVIGHITDTERIMCYRLLSIARGEKGMLPGYTDDDYVKRGQFNRFSLSDLLHHQALVRQHTILLLSSLDEEALRQRGKANGSEVTARAIAYIIAGHENHHRRLIKERYLNDTLTNNNQ</sequence>
<proteinExistence type="predicted"/>